<dbReference type="STRING" id="1090615.SAMN04515671_3620"/>
<dbReference type="EMBL" id="LT629710">
    <property type="protein sequence ID" value="SDP29905.1"/>
    <property type="molecule type" value="Genomic_DNA"/>
</dbReference>
<gene>
    <name evidence="2" type="ORF">SAMN04515671_3620</name>
</gene>
<dbReference type="OrthoDB" id="1098954at2"/>
<dbReference type="RefSeq" id="WP_090478506.1">
    <property type="nucleotide sequence ID" value="NZ_LT629710.1"/>
</dbReference>
<keyword evidence="1" id="KW-0812">Transmembrane</keyword>
<keyword evidence="1" id="KW-0472">Membrane</keyword>
<accession>A0A1H0RKD7</accession>
<evidence type="ECO:0000313" key="3">
    <source>
        <dbReference type="Proteomes" id="UP000198741"/>
    </source>
</evidence>
<evidence type="ECO:0000256" key="1">
    <source>
        <dbReference type="SAM" id="Phobius"/>
    </source>
</evidence>
<feature type="transmembrane region" description="Helical" evidence="1">
    <location>
        <begin position="75"/>
        <end position="92"/>
    </location>
</feature>
<sequence>MWQLIAIAATFTWLGMVLAISFLETPLKFQAPGITLPLGLGIGRIVFRALNIAEIALAIVVLGSVAILGTDPAGWILLGVVAAVLSVQLGMLRPRLDRRTQQMIAGRPVPSSRLHLSYIALECTKVATLMTLGAVLNAVP</sequence>
<name>A0A1H0RKD7_9ACTN</name>
<evidence type="ECO:0000313" key="2">
    <source>
        <dbReference type="EMBL" id="SDP29905.1"/>
    </source>
</evidence>
<keyword evidence="3" id="KW-1185">Reference proteome</keyword>
<proteinExistence type="predicted"/>
<dbReference type="Proteomes" id="UP000198741">
    <property type="component" value="Chromosome I"/>
</dbReference>
<evidence type="ECO:0008006" key="4">
    <source>
        <dbReference type="Google" id="ProtNLM"/>
    </source>
</evidence>
<organism evidence="2 3">
    <name type="scientific">Nakamurella panacisegetis</name>
    <dbReference type="NCBI Taxonomy" id="1090615"/>
    <lineage>
        <taxon>Bacteria</taxon>
        <taxon>Bacillati</taxon>
        <taxon>Actinomycetota</taxon>
        <taxon>Actinomycetes</taxon>
        <taxon>Nakamurellales</taxon>
        <taxon>Nakamurellaceae</taxon>
        <taxon>Nakamurella</taxon>
    </lineage>
</organism>
<protein>
    <recommendedName>
        <fullName evidence="4">Transmembrane protein</fullName>
    </recommendedName>
</protein>
<keyword evidence="1" id="KW-1133">Transmembrane helix</keyword>
<feature type="transmembrane region" description="Helical" evidence="1">
    <location>
        <begin position="52"/>
        <end position="69"/>
    </location>
</feature>
<dbReference type="AlphaFoldDB" id="A0A1H0RKD7"/>
<reference evidence="2 3" key="1">
    <citation type="submission" date="2016-10" db="EMBL/GenBank/DDBJ databases">
        <authorList>
            <person name="de Groot N.N."/>
        </authorList>
    </citation>
    <scope>NUCLEOTIDE SEQUENCE [LARGE SCALE GENOMIC DNA]</scope>
    <source>
        <strain evidence="3">P4-7,KCTC 19426,CECT 7604</strain>
    </source>
</reference>